<evidence type="ECO:0000256" key="1">
    <source>
        <dbReference type="SAM" id="SignalP"/>
    </source>
</evidence>
<gene>
    <name evidence="2" type="ORF">D8674_002820</name>
</gene>
<sequence>MRNARERKVMATLARKFFVLVLLLIILLASDETVKNTEAIQIGDCTELIGGCTRTPPCVRKCKRHGYDGGKCSLLLCLCNKPCPP</sequence>
<evidence type="ECO:0000313" key="3">
    <source>
        <dbReference type="Proteomes" id="UP000327157"/>
    </source>
</evidence>
<keyword evidence="1" id="KW-0732">Signal</keyword>
<reference evidence="2 3" key="1">
    <citation type="submission" date="2019-09" db="EMBL/GenBank/DDBJ databases">
        <authorList>
            <person name="Ou C."/>
        </authorList>
    </citation>
    <scope>NUCLEOTIDE SEQUENCE [LARGE SCALE GENOMIC DNA]</scope>
    <source>
        <strain evidence="2">S2</strain>
        <tissue evidence="2">Leaf</tissue>
    </source>
</reference>
<feature type="signal peptide" evidence="1">
    <location>
        <begin position="1"/>
        <end position="39"/>
    </location>
</feature>
<accession>A0A5N5FFD0</accession>
<proteinExistence type="predicted"/>
<reference evidence="2 3" key="3">
    <citation type="submission" date="2019-11" db="EMBL/GenBank/DDBJ databases">
        <title>A de novo genome assembly of a pear dwarfing rootstock.</title>
        <authorList>
            <person name="Wang F."/>
            <person name="Wang J."/>
            <person name="Li S."/>
            <person name="Zhang Y."/>
            <person name="Fang M."/>
            <person name="Ma L."/>
            <person name="Zhao Y."/>
            <person name="Jiang S."/>
        </authorList>
    </citation>
    <scope>NUCLEOTIDE SEQUENCE [LARGE SCALE GENOMIC DNA]</scope>
    <source>
        <strain evidence="2">S2</strain>
        <tissue evidence="2">Leaf</tissue>
    </source>
</reference>
<reference evidence="3" key="2">
    <citation type="submission" date="2019-10" db="EMBL/GenBank/DDBJ databases">
        <title>A de novo genome assembly of a pear dwarfing rootstock.</title>
        <authorList>
            <person name="Wang F."/>
            <person name="Wang J."/>
            <person name="Li S."/>
            <person name="Zhang Y."/>
            <person name="Fang M."/>
            <person name="Ma L."/>
            <person name="Zhao Y."/>
            <person name="Jiang S."/>
        </authorList>
    </citation>
    <scope>NUCLEOTIDE SEQUENCE [LARGE SCALE GENOMIC DNA]</scope>
</reference>
<dbReference type="Proteomes" id="UP000327157">
    <property type="component" value="Chromosome 10"/>
</dbReference>
<dbReference type="AlphaFoldDB" id="A0A5N5FFD0"/>
<dbReference type="EMBL" id="SMOL01000695">
    <property type="protein sequence ID" value="KAB2601815.1"/>
    <property type="molecule type" value="Genomic_DNA"/>
</dbReference>
<keyword evidence="3" id="KW-1185">Reference proteome</keyword>
<evidence type="ECO:0000313" key="2">
    <source>
        <dbReference type="EMBL" id="KAB2601815.1"/>
    </source>
</evidence>
<comment type="caution">
    <text evidence="2">The sequence shown here is derived from an EMBL/GenBank/DDBJ whole genome shotgun (WGS) entry which is preliminary data.</text>
</comment>
<name>A0A5N5FFD0_9ROSA</name>
<feature type="chain" id="PRO_5024360900" evidence="1">
    <location>
        <begin position="40"/>
        <end position="85"/>
    </location>
</feature>
<organism evidence="2 3">
    <name type="scientific">Pyrus ussuriensis x Pyrus communis</name>
    <dbReference type="NCBI Taxonomy" id="2448454"/>
    <lineage>
        <taxon>Eukaryota</taxon>
        <taxon>Viridiplantae</taxon>
        <taxon>Streptophyta</taxon>
        <taxon>Embryophyta</taxon>
        <taxon>Tracheophyta</taxon>
        <taxon>Spermatophyta</taxon>
        <taxon>Magnoliopsida</taxon>
        <taxon>eudicotyledons</taxon>
        <taxon>Gunneridae</taxon>
        <taxon>Pentapetalae</taxon>
        <taxon>rosids</taxon>
        <taxon>fabids</taxon>
        <taxon>Rosales</taxon>
        <taxon>Rosaceae</taxon>
        <taxon>Amygdaloideae</taxon>
        <taxon>Maleae</taxon>
        <taxon>Pyrus</taxon>
    </lineage>
</organism>
<protein>
    <submittedName>
        <fullName evidence="2">Floral defensin-like protein 2</fullName>
    </submittedName>
</protein>